<protein>
    <recommendedName>
        <fullName evidence="4">DUF5666 domain-containing protein</fullName>
    </recommendedName>
</protein>
<gene>
    <name evidence="2" type="ORF">CLV29_1661</name>
</gene>
<accession>A0A4R7JBH3</accession>
<feature type="region of interest" description="Disordered" evidence="1">
    <location>
        <begin position="85"/>
        <end position="114"/>
    </location>
</feature>
<sequence length="114" mass="10822">MAGGITRGEVTAVADDGFTVASMPIGPDAGDETTEVTVTVGDDTDYTATVDADPDAVVTGVCLSAQGETDDTGAMAASTIAVSESSDGECSAGMAGPGMGARGGGVAPSGQATS</sequence>
<keyword evidence="3" id="KW-1185">Reference proteome</keyword>
<evidence type="ECO:0000256" key="1">
    <source>
        <dbReference type="SAM" id="MobiDB-lite"/>
    </source>
</evidence>
<evidence type="ECO:0008006" key="4">
    <source>
        <dbReference type="Google" id="ProtNLM"/>
    </source>
</evidence>
<comment type="caution">
    <text evidence="2">The sequence shown here is derived from an EMBL/GenBank/DDBJ whole genome shotgun (WGS) entry which is preliminary data.</text>
</comment>
<proteinExistence type="predicted"/>
<dbReference type="Proteomes" id="UP000295371">
    <property type="component" value="Unassembled WGS sequence"/>
</dbReference>
<organism evidence="2 3">
    <name type="scientific">Naumannella halotolerans</name>
    <dbReference type="NCBI Taxonomy" id="993414"/>
    <lineage>
        <taxon>Bacteria</taxon>
        <taxon>Bacillati</taxon>
        <taxon>Actinomycetota</taxon>
        <taxon>Actinomycetes</taxon>
        <taxon>Propionibacteriales</taxon>
        <taxon>Propionibacteriaceae</taxon>
        <taxon>Naumannella</taxon>
    </lineage>
</organism>
<name>A0A4R7JBH3_9ACTN</name>
<evidence type="ECO:0000313" key="2">
    <source>
        <dbReference type="EMBL" id="TDT34017.1"/>
    </source>
</evidence>
<evidence type="ECO:0000313" key="3">
    <source>
        <dbReference type="Proteomes" id="UP000295371"/>
    </source>
</evidence>
<feature type="compositionally biased region" description="Gly residues" evidence="1">
    <location>
        <begin position="95"/>
        <end position="107"/>
    </location>
</feature>
<reference evidence="2 3" key="1">
    <citation type="submission" date="2019-03" db="EMBL/GenBank/DDBJ databases">
        <title>Genomic Encyclopedia of Archaeal and Bacterial Type Strains, Phase II (KMG-II): from individual species to whole genera.</title>
        <authorList>
            <person name="Goeker M."/>
        </authorList>
    </citation>
    <scope>NUCLEOTIDE SEQUENCE [LARGE SCALE GENOMIC DNA]</scope>
    <source>
        <strain evidence="2 3">DSM 24323</strain>
    </source>
</reference>
<dbReference type="AlphaFoldDB" id="A0A4R7JBH3"/>
<dbReference type="EMBL" id="SOAW01000001">
    <property type="protein sequence ID" value="TDT34017.1"/>
    <property type="molecule type" value="Genomic_DNA"/>
</dbReference>